<dbReference type="EMBL" id="WSZM01000334">
    <property type="protein sequence ID" value="KAF4034974.1"/>
    <property type="molecule type" value="Genomic_DNA"/>
</dbReference>
<evidence type="ECO:0000313" key="2">
    <source>
        <dbReference type="EMBL" id="KAF4130636.1"/>
    </source>
</evidence>
<name>A0A833SLL6_PHYIN</name>
<organism evidence="1 3">
    <name type="scientific">Phytophthora infestans</name>
    <name type="common">Potato late blight agent</name>
    <name type="synonym">Botrytis infestans</name>
    <dbReference type="NCBI Taxonomy" id="4787"/>
    <lineage>
        <taxon>Eukaryota</taxon>
        <taxon>Sar</taxon>
        <taxon>Stramenopiles</taxon>
        <taxon>Oomycota</taxon>
        <taxon>Peronosporomycetes</taxon>
        <taxon>Peronosporales</taxon>
        <taxon>Peronosporaceae</taxon>
        <taxon>Phytophthora</taxon>
    </lineage>
</organism>
<dbReference type="AlphaFoldDB" id="A0A833SLL6"/>
<evidence type="ECO:0000313" key="1">
    <source>
        <dbReference type="EMBL" id="KAF4034974.1"/>
    </source>
</evidence>
<protein>
    <submittedName>
        <fullName evidence="1">Uncharacterized protein</fullName>
    </submittedName>
</protein>
<dbReference type="Proteomes" id="UP000602510">
    <property type="component" value="Unassembled WGS sequence"/>
</dbReference>
<proteinExistence type="predicted"/>
<accession>A0A833SLL6</accession>
<dbReference type="Proteomes" id="UP000704712">
    <property type="component" value="Unassembled WGS sequence"/>
</dbReference>
<reference evidence="1" key="1">
    <citation type="submission" date="2020-04" db="EMBL/GenBank/DDBJ databases">
        <title>Hybrid Assembly of Korean Phytophthora infestans isolates.</title>
        <authorList>
            <person name="Prokchorchik M."/>
            <person name="Lee Y."/>
            <person name="Seo J."/>
            <person name="Cho J.-H."/>
            <person name="Park Y.-E."/>
            <person name="Jang D.-C."/>
            <person name="Im J.-S."/>
            <person name="Choi J.-G."/>
            <person name="Park H.-J."/>
            <person name="Lee G.-B."/>
            <person name="Lee Y.-G."/>
            <person name="Hong S.-Y."/>
            <person name="Cho K."/>
            <person name="Sohn K.H."/>
        </authorList>
    </citation>
    <scope>NUCLEOTIDE SEQUENCE</scope>
    <source>
        <strain evidence="1">KR_1_A1</strain>
        <strain evidence="2">KR_2_A2</strain>
    </source>
</reference>
<comment type="caution">
    <text evidence="1">The sequence shown here is derived from an EMBL/GenBank/DDBJ whole genome shotgun (WGS) entry which is preliminary data.</text>
</comment>
<gene>
    <name evidence="1" type="ORF">GN244_ATG13089</name>
    <name evidence="2" type="ORF">GN958_ATG20218</name>
</gene>
<evidence type="ECO:0000313" key="3">
    <source>
        <dbReference type="Proteomes" id="UP000602510"/>
    </source>
</evidence>
<dbReference type="EMBL" id="JAACNO010002815">
    <property type="protein sequence ID" value="KAF4130636.1"/>
    <property type="molecule type" value="Genomic_DNA"/>
</dbReference>
<keyword evidence="3" id="KW-1185">Reference proteome</keyword>
<sequence>MAVLLYLAAHFFKAAVLLIQALLGLLTLSSLALLQLHPHELYNLLITVTSLKMVLARGQDTLIVGVIREHWAIGAACGTVDWEDDKTVDVACGTEILGDGS</sequence>